<organism evidence="7 8">
    <name type="scientific">Salarias fasciatus</name>
    <name type="common">Jewelled blenny</name>
    <name type="synonym">Blennius fasciatus</name>
    <dbReference type="NCBI Taxonomy" id="181472"/>
    <lineage>
        <taxon>Eukaryota</taxon>
        <taxon>Metazoa</taxon>
        <taxon>Chordata</taxon>
        <taxon>Craniata</taxon>
        <taxon>Vertebrata</taxon>
        <taxon>Euteleostomi</taxon>
        <taxon>Actinopterygii</taxon>
        <taxon>Neopterygii</taxon>
        <taxon>Teleostei</taxon>
        <taxon>Neoteleostei</taxon>
        <taxon>Acanthomorphata</taxon>
        <taxon>Ovalentaria</taxon>
        <taxon>Blenniimorphae</taxon>
        <taxon>Blenniiformes</taxon>
        <taxon>Blennioidei</taxon>
        <taxon>Blenniidae</taxon>
        <taxon>Salariinae</taxon>
        <taxon>Salarias</taxon>
    </lineage>
</organism>
<name>A0A672IET7_SALFA</name>
<dbReference type="GO" id="GO:0031593">
    <property type="term" value="F:polyubiquitin modification-dependent protein binding"/>
    <property type="evidence" value="ECO:0007669"/>
    <property type="project" value="TreeGrafter"/>
</dbReference>
<gene>
    <name evidence="7" type="primary">abraxas1</name>
</gene>
<keyword evidence="8" id="KW-1185">Reference proteome</keyword>
<dbReference type="FunCoup" id="A0A672IET7">
    <property type="interactions" value="648"/>
</dbReference>
<evidence type="ECO:0000256" key="1">
    <source>
        <dbReference type="ARBA" id="ARBA00004123"/>
    </source>
</evidence>
<evidence type="ECO:0000259" key="6">
    <source>
        <dbReference type="PROSITE" id="PS50249"/>
    </source>
</evidence>
<comment type="subcellular location">
    <subcellularLocation>
        <location evidence="1">Nucleus</location>
    </subcellularLocation>
</comment>
<dbReference type="GO" id="GO:0008017">
    <property type="term" value="F:microtubule binding"/>
    <property type="evidence" value="ECO:0007669"/>
    <property type="project" value="TreeGrafter"/>
</dbReference>
<evidence type="ECO:0000313" key="8">
    <source>
        <dbReference type="Proteomes" id="UP000472267"/>
    </source>
</evidence>
<evidence type="ECO:0000313" key="7">
    <source>
        <dbReference type="Ensembl" id="ENSSFAP00005039450.1"/>
    </source>
</evidence>
<dbReference type="AlphaFoldDB" id="A0A672IET7"/>
<dbReference type="Ensembl" id="ENSSFAT00005040913.1">
    <property type="protein sequence ID" value="ENSSFAP00005039450.1"/>
    <property type="gene ID" value="ENSSFAG00005019735.1"/>
</dbReference>
<protein>
    <submittedName>
        <fullName evidence="7">BRCA1-A complex subunit Abraxas 1-like</fullName>
    </submittedName>
</protein>
<keyword evidence="2 4" id="KW-0175">Coiled coil</keyword>
<evidence type="ECO:0000256" key="2">
    <source>
        <dbReference type="ARBA" id="ARBA00023054"/>
    </source>
</evidence>
<feature type="region of interest" description="Disordered" evidence="5">
    <location>
        <begin position="312"/>
        <end position="347"/>
    </location>
</feature>
<proteinExistence type="predicted"/>
<accession>A0A672IET7</accession>
<evidence type="ECO:0000256" key="3">
    <source>
        <dbReference type="ARBA" id="ARBA00023242"/>
    </source>
</evidence>
<feature type="compositionally biased region" description="Basic and acidic residues" evidence="5">
    <location>
        <begin position="329"/>
        <end position="339"/>
    </location>
</feature>
<dbReference type="PANTHER" id="PTHR31728">
    <property type="entry name" value="ABRAXAS FAMILY MEMBER"/>
    <property type="match status" value="1"/>
</dbReference>
<dbReference type="GO" id="GO:0090307">
    <property type="term" value="P:mitotic spindle assembly"/>
    <property type="evidence" value="ECO:0007669"/>
    <property type="project" value="TreeGrafter"/>
</dbReference>
<dbReference type="PROSITE" id="PS50249">
    <property type="entry name" value="MPN"/>
    <property type="match status" value="1"/>
</dbReference>
<dbReference type="Gene3D" id="3.40.140.10">
    <property type="entry name" value="Cytidine Deaminase, domain 2"/>
    <property type="match status" value="1"/>
</dbReference>
<dbReference type="PRINTS" id="PR02051">
    <property type="entry name" value="PROTEINF175"/>
</dbReference>
<evidence type="ECO:0000256" key="4">
    <source>
        <dbReference type="SAM" id="Coils"/>
    </source>
</evidence>
<dbReference type="OMA" id="MEYAAFI"/>
<dbReference type="InterPro" id="IPR037518">
    <property type="entry name" value="MPN"/>
</dbReference>
<keyword evidence="3" id="KW-0539">Nucleus</keyword>
<dbReference type="GO" id="GO:0070536">
    <property type="term" value="P:protein K63-linked deubiquitination"/>
    <property type="evidence" value="ECO:0007669"/>
    <property type="project" value="TreeGrafter"/>
</dbReference>
<dbReference type="PANTHER" id="PTHR31728:SF2">
    <property type="entry name" value="BRCA1-A COMPLEX SUBUNIT ABRAXAS 1"/>
    <property type="match status" value="1"/>
</dbReference>
<evidence type="ECO:0000256" key="5">
    <source>
        <dbReference type="SAM" id="MobiDB-lite"/>
    </source>
</evidence>
<dbReference type="InterPro" id="IPR023238">
    <property type="entry name" value="FAM175"/>
</dbReference>
<reference evidence="7" key="2">
    <citation type="submission" date="2025-09" db="UniProtKB">
        <authorList>
            <consortium name="Ensembl"/>
        </authorList>
    </citation>
    <scope>IDENTIFICATION</scope>
</reference>
<dbReference type="InParanoid" id="A0A672IET7"/>
<feature type="coiled-coil region" evidence="4">
    <location>
        <begin position="210"/>
        <end position="251"/>
    </location>
</feature>
<reference evidence="7" key="1">
    <citation type="submission" date="2025-08" db="UniProtKB">
        <authorList>
            <consortium name="Ensembl"/>
        </authorList>
    </citation>
    <scope>IDENTIFICATION</scope>
</reference>
<dbReference type="GO" id="GO:0008608">
    <property type="term" value="P:attachment of spindle microtubules to kinetochore"/>
    <property type="evidence" value="ECO:0007669"/>
    <property type="project" value="TreeGrafter"/>
</dbReference>
<dbReference type="Proteomes" id="UP000472267">
    <property type="component" value="Unassembled WGS sequence"/>
</dbReference>
<sequence length="347" mass="38989">MAAEPSVRVPGIVFASLAFQHVNADSDVDGLILGESRFDEQVTISDSQSDLIHIQEVYNVQKHVACQRINRLYSSSGQVNMEELQKLVDKQESVIGWYRQRRNSEQQMTFREKLVHESLQGALSNPHLLFLLLTPSQVTPTGSTHKTEYSAFVSRSRRLQNVPVLVANLGQLEQQGYWKVSAPCSAAGYSLTMKKHSSRFFCSDGGLKEVTEVNRMNDTLQEQLQAACRDLERSERQVETLQAQVSALRTEFREKQPRAPPKEPGGAVVQRNNVMLQEAVFALFGYSPLLLTQTVTIDGFPVPLVDVSMATEAKEGRESPASTASLRKRPQEAEPEGRDRKCRRRRC</sequence>
<feature type="domain" description="MPN" evidence="6">
    <location>
        <begin position="6"/>
        <end position="158"/>
    </location>
</feature>
<dbReference type="Pfam" id="PF21125">
    <property type="entry name" value="MPN_2A_DUB_like"/>
    <property type="match status" value="1"/>
</dbReference>
<dbReference type="GO" id="GO:0005634">
    <property type="term" value="C:nucleus"/>
    <property type="evidence" value="ECO:0007669"/>
    <property type="project" value="UniProtKB-SubCell"/>
</dbReference>